<comment type="subunit">
    <text evidence="2">Homodimer.</text>
</comment>
<dbReference type="GO" id="GO:0051536">
    <property type="term" value="F:iron-sulfur cluster binding"/>
    <property type="evidence" value="ECO:0007669"/>
    <property type="project" value="UniProtKB-KW"/>
</dbReference>
<dbReference type="EC" id="1.3.7.8" evidence="7"/>
<dbReference type="GeneID" id="8778551"/>
<keyword evidence="8" id="KW-1185">Reference proteome</keyword>
<dbReference type="OrthoDB" id="114976at2157"/>
<dbReference type="HOGENOM" id="CLU_066597_0_0_2"/>
<accession>D3RXJ0</accession>
<dbReference type="STRING" id="589924.Ferp_1041"/>
<keyword evidence="5" id="KW-0411">Iron-sulfur</keyword>
<keyword evidence="7" id="KW-0560">Oxidoreductase</keyword>
<proteinExistence type="predicted"/>
<dbReference type="SUPFAM" id="SSF53067">
    <property type="entry name" value="Actin-like ATPase domain"/>
    <property type="match status" value="1"/>
</dbReference>
<dbReference type="GO" id="GO:0018522">
    <property type="term" value="F:benzoyl-CoA reductase activity"/>
    <property type="evidence" value="ECO:0007669"/>
    <property type="project" value="UniProtKB-EC"/>
</dbReference>
<gene>
    <name evidence="7" type="ordered locus">Ferp_1041</name>
</gene>
<dbReference type="RefSeq" id="WP_012965546.1">
    <property type="nucleotide sequence ID" value="NC_013849.1"/>
</dbReference>
<name>D3RXJ0_FERPA</name>
<dbReference type="InterPro" id="IPR043129">
    <property type="entry name" value="ATPase_NBD"/>
</dbReference>
<keyword evidence="4" id="KW-0408">Iron</keyword>
<dbReference type="AlphaFoldDB" id="D3RXJ0"/>
<dbReference type="FunFam" id="3.30.420.40:FF:000217">
    <property type="entry name" value="2-hydroxyisocaproyl-CoA dehydratase activator"/>
    <property type="match status" value="1"/>
</dbReference>
<sequence>MMFAGVDIGSNTTKACVINEKGEILSYSIIKTGAKVKEVGRLALEEALKKVDGKVEYVVATGYGRNLAAEDFADEKVTEITCHATGVKKIFPDCRTVIDVGGQDSKAIALDENGRVINFAMNDKCAAGTGKFLEVMASTLGLTLEELSEAYFKAKNKVEITSVCTVFAESEVISLLAEGKDVYDVVAGVCRAIAKRVAGIVKQVGIRERVVMTGGVAKNKGVVKALEEELKVSISVPENPQIIGAYGAALLALQKSLQSKDNN</sequence>
<dbReference type="InterPro" id="IPR051805">
    <property type="entry name" value="Dehydratase_Activator_Redct"/>
</dbReference>
<dbReference type="Pfam" id="PF01869">
    <property type="entry name" value="BcrAD_BadFG"/>
    <property type="match status" value="1"/>
</dbReference>
<organism evidence="7 8">
    <name type="scientific">Ferroglobus placidus (strain DSM 10642 / AEDII12DO)</name>
    <dbReference type="NCBI Taxonomy" id="589924"/>
    <lineage>
        <taxon>Archaea</taxon>
        <taxon>Methanobacteriati</taxon>
        <taxon>Methanobacteriota</taxon>
        <taxon>Archaeoglobi</taxon>
        <taxon>Archaeoglobales</taxon>
        <taxon>Archaeoglobaceae</taxon>
        <taxon>Ferroglobus</taxon>
    </lineage>
</organism>
<dbReference type="PANTHER" id="PTHR32329">
    <property type="entry name" value="BIFUNCTIONAL PROTEIN [INCLUDES 2-HYDROXYACYL-COA DEHYDRATASE (N-TER) AND ITS ACTIVATOR DOMAIN (C_TERM)-RELATED"/>
    <property type="match status" value="1"/>
</dbReference>
<evidence type="ECO:0000256" key="4">
    <source>
        <dbReference type="ARBA" id="ARBA00023004"/>
    </source>
</evidence>
<evidence type="ECO:0000256" key="5">
    <source>
        <dbReference type="ARBA" id="ARBA00023014"/>
    </source>
</evidence>
<dbReference type="PANTHER" id="PTHR32329:SF2">
    <property type="entry name" value="BIFUNCTIONAL PROTEIN [INCLUDES 2-HYDROXYACYL-COA DEHYDRATASE (N-TER) AND ITS ACTIVATOR DOMAIN (C_TERM)"/>
    <property type="match status" value="1"/>
</dbReference>
<dbReference type="eggNOG" id="arCOG02678">
    <property type="taxonomic scope" value="Archaea"/>
</dbReference>
<dbReference type="PaxDb" id="589924-Ferp_1041"/>
<evidence type="ECO:0000313" key="7">
    <source>
        <dbReference type="EMBL" id="ADC65203.1"/>
    </source>
</evidence>
<feature type="domain" description="ATPase BadF/BadG/BcrA/BcrD type" evidence="6">
    <location>
        <begin position="5"/>
        <end position="252"/>
    </location>
</feature>
<protein>
    <submittedName>
        <fullName evidence="7">CoA-substrate-specific enzyme activase</fullName>
        <ecNumber evidence="7">1.3.7.8</ecNumber>
    </submittedName>
</protein>
<keyword evidence="3" id="KW-0479">Metal-binding</keyword>
<evidence type="ECO:0000256" key="1">
    <source>
        <dbReference type="ARBA" id="ARBA00001966"/>
    </source>
</evidence>
<reference evidence="7 8" key="2">
    <citation type="journal article" date="2011" name="Stand. Genomic Sci.">
        <title>Complete genome sequence of Ferroglobus placidus AEDII12DO.</title>
        <authorList>
            <person name="Anderson I."/>
            <person name="Risso C."/>
            <person name="Holmes D."/>
            <person name="Lucas S."/>
            <person name="Copeland A."/>
            <person name="Lapidus A."/>
            <person name="Cheng J.F."/>
            <person name="Bruce D."/>
            <person name="Goodwin L."/>
            <person name="Pitluck S."/>
            <person name="Saunders E."/>
            <person name="Brettin T."/>
            <person name="Detter J.C."/>
            <person name="Han C."/>
            <person name="Tapia R."/>
            <person name="Larimer F."/>
            <person name="Land M."/>
            <person name="Hauser L."/>
            <person name="Woyke T."/>
            <person name="Lovley D."/>
            <person name="Kyrpides N."/>
            <person name="Ivanova N."/>
        </authorList>
    </citation>
    <scope>NUCLEOTIDE SEQUENCE [LARGE SCALE GENOMIC DNA]</scope>
    <source>
        <strain evidence="8">DSM 10642 / AEDII12DO</strain>
    </source>
</reference>
<evidence type="ECO:0000313" key="8">
    <source>
        <dbReference type="Proteomes" id="UP000002613"/>
    </source>
</evidence>
<evidence type="ECO:0000259" key="6">
    <source>
        <dbReference type="Pfam" id="PF01869"/>
    </source>
</evidence>
<dbReference type="InterPro" id="IPR002731">
    <property type="entry name" value="ATPase_BadF"/>
</dbReference>
<dbReference type="GO" id="GO:0046872">
    <property type="term" value="F:metal ion binding"/>
    <property type="evidence" value="ECO:0007669"/>
    <property type="project" value="UniProtKB-KW"/>
</dbReference>
<dbReference type="KEGG" id="fpl:Ferp_1041"/>
<reference evidence="8" key="1">
    <citation type="submission" date="2010-02" db="EMBL/GenBank/DDBJ databases">
        <title>Complete sequence of Ferroglobus placidus DSM 10642.</title>
        <authorList>
            <consortium name="US DOE Joint Genome Institute"/>
            <person name="Lucas S."/>
            <person name="Copeland A."/>
            <person name="Lapidus A."/>
            <person name="Cheng J.-F."/>
            <person name="Bruce D."/>
            <person name="Goodwin L."/>
            <person name="Pitluck S."/>
            <person name="Saunders E."/>
            <person name="Brettin T."/>
            <person name="Detter J.C."/>
            <person name="Han C."/>
            <person name="Tapia R."/>
            <person name="Larimer F."/>
            <person name="Land M."/>
            <person name="Hauser L."/>
            <person name="Kyrpides N."/>
            <person name="Ivanova N."/>
            <person name="Holmes D."/>
            <person name="Lovley D."/>
            <person name="Kyrpides N."/>
            <person name="Anderson I.J."/>
            <person name="Woyke T."/>
        </authorList>
    </citation>
    <scope>NUCLEOTIDE SEQUENCE [LARGE SCALE GENOMIC DNA]</scope>
    <source>
        <strain evidence="8">DSM 10642 / AEDII12DO</strain>
    </source>
</reference>
<evidence type="ECO:0000256" key="2">
    <source>
        <dbReference type="ARBA" id="ARBA00011738"/>
    </source>
</evidence>
<dbReference type="CDD" id="cd24036">
    <property type="entry name" value="ASKHA_NBD_BcrAD_BadFG_HgdC_HadI"/>
    <property type="match status" value="1"/>
</dbReference>
<dbReference type="Proteomes" id="UP000002613">
    <property type="component" value="Chromosome"/>
</dbReference>
<dbReference type="InterPro" id="IPR008275">
    <property type="entry name" value="CoA_E_activase_dom"/>
</dbReference>
<evidence type="ECO:0000256" key="3">
    <source>
        <dbReference type="ARBA" id="ARBA00022723"/>
    </source>
</evidence>
<dbReference type="NCBIfam" id="TIGR00241">
    <property type="entry name" value="CoA_E_activ"/>
    <property type="match status" value="1"/>
</dbReference>
<comment type="cofactor">
    <cofactor evidence="1">
        <name>[4Fe-4S] cluster</name>
        <dbReference type="ChEBI" id="CHEBI:49883"/>
    </cofactor>
</comment>
<dbReference type="EMBL" id="CP001899">
    <property type="protein sequence ID" value="ADC65203.1"/>
    <property type="molecule type" value="Genomic_DNA"/>
</dbReference>
<dbReference type="Gene3D" id="3.30.420.40">
    <property type="match status" value="2"/>
</dbReference>